<dbReference type="EMBL" id="FWEV01000127">
    <property type="protein sequence ID" value="SLM30105.1"/>
    <property type="molecule type" value="Genomic_DNA"/>
</dbReference>
<evidence type="ECO:0000313" key="1">
    <source>
        <dbReference type="EMBL" id="SLM30105.1"/>
    </source>
</evidence>
<dbReference type="Proteomes" id="UP000191931">
    <property type="component" value="Unassembled WGS sequence"/>
</dbReference>
<keyword evidence="2" id="KW-1185">Reference proteome</keyword>
<evidence type="ECO:0000313" key="2">
    <source>
        <dbReference type="Proteomes" id="UP000191931"/>
    </source>
</evidence>
<dbReference type="STRING" id="1246637.MTBBW1_2120014"/>
<reference evidence="1 2" key="1">
    <citation type="submission" date="2017-03" db="EMBL/GenBank/DDBJ databases">
        <authorList>
            <person name="Afonso C.L."/>
            <person name="Miller P.J."/>
            <person name="Scott M.A."/>
            <person name="Spackman E."/>
            <person name="Goraichik I."/>
            <person name="Dimitrov K.M."/>
            <person name="Suarez D.L."/>
            <person name="Swayne D.E."/>
        </authorList>
    </citation>
    <scope>NUCLEOTIDE SEQUENCE [LARGE SCALE GENOMIC DNA]</scope>
    <source>
        <strain evidence="1">PRJEB14757</strain>
    </source>
</reference>
<gene>
    <name evidence="1" type="ORF">MTBBW1_2120014</name>
</gene>
<dbReference type="AlphaFoldDB" id="A0A1W1HCJ5"/>
<accession>A0A1W1HCJ5</accession>
<proteinExistence type="predicted"/>
<name>A0A1W1HCJ5_9BACT</name>
<protein>
    <submittedName>
        <fullName evidence="1">Uncharacterized protein</fullName>
    </submittedName>
</protein>
<sequence length="67" mass="8061">MPWTMDMTPNCKKAYCYEQMHEVISLLLPYITNLSKVFSRKCDRKLLTRTCQCCRNSFDYRYSIPPQ</sequence>
<organism evidence="1 2">
    <name type="scientific">Desulfamplus magnetovallimortis</name>
    <dbReference type="NCBI Taxonomy" id="1246637"/>
    <lineage>
        <taxon>Bacteria</taxon>
        <taxon>Pseudomonadati</taxon>
        <taxon>Thermodesulfobacteriota</taxon>
        <taxon>Desulfobacteria</taxon>
        <taxon>Desulfobacterales</taxon>
        <taxon>Desulfobacteraceae</taxon>
        <taxon>Desulfamplus</taxon>
    </lineage>
</organism>